<dbReference type="PANTHER" id="PTHR23360:SF5">
    <property type="entry name" value="G-PROTEIN COUPLED RECEPTORS FAMILY 1 PROFILE DOMAIN-CONTAINING PROTEIN"/>
    <property type="match status" value="1"/>
</dbReference>
<keyword evidence="2 5" id="KW-0812">Transmembrane</keyword>
<dbReference type="EMBL" id="BTSY01000001">
    <property type="protein sequence ID" value="GMT12018.1"/>
    <property type="molecule type" value="Genomic_DNA"/>
</dbReference>
<dbReference type="Pfam" id="PF10320">
    <property type="entry name" value="7TM_GPCR_Srsx"/>
    <property type="match status" value="1"/>
</dbReference>
<dbReference type="InterPro" id="IPR019424">
    <property type="entry name" value="7TM_GPCR_Srsx"/>
</dbReference>
<feature type="non-terminal residue" evidence="7">
    <location>
        <position position="1"/>
    </location>
</feature>
<evidence type="ECO:0000256" key="4">
    <source>
        <dbReference type="ARBA" id="ARBA00023136"/>
    </source>
</evidence>
<evidence type="ECO:0000256" key="5">
    <source>
        <dbReference type="SAM" id="Phobius"/>
    </source>
</evidence>
<dbReference type="Gene3D" id="1.20.1070.10">
    <property type="entry name" value="Rhodopsin 7-helix transmembrane proteins"/>
    <property type="match status" value="1"/>
</dbReference>
<dbReference type="Proteomes" id="UP001432322">
    <property type="component" value="Unassembled WGS sequence"/>
</dbReference>
<keyword evidence="8" id="KW-1185">Reference proteome</keyword>
<comment type="subcellular location">
    <subcellularLocation>
        <location evidence="1">Membrane</location>
    </subcellularLocation>
</comment>
<evidence type="ECO:0000313" key="8">
    <source>
        <dbReference type="Proteomes" id="UP001432322"/>
    </source>
</evidence>
<protein>
    <recommendedName>
        <fullName evidence="6">G-protein coupled receptors family 1 profile domain-containing protein</fullName>
    </recommendedName>
</protein>
<feature type="domain" description="G-protein coupled receptors family 1 profile" evidence="6">
    <location>
        <begin position="22"/>
        <end position="111"/>
    </location>
</feature>
<dbReference type="InterPro" id="IPR017452">
    <property type="entry name" value="GPCR_Rhodpsn_7TM"/>
</dbReference>
<name>A0AAV5UZ15_9BILA</name>
<evidence type="ECO:0000256" key="1">
    <source>
        <dbReference type="ARBA" id="ARBA00004370"/>
    </source>
</evidence>
<feature type="non-terminal residue" evidence="7">
    <location>
        <position position="111"/>
    </location>
</feature>
<proteinExistence type="predicted"/>
<organism evidence="7 8">
    <name type="scientific">Pristionchus fissidentatus</name>
    <dbReference type="NCBI Taxonomy" id="1538716"/>
    <lineage>
        <taxon>Eukaryota</taxon>
        <taxon>Metazoa</taxon>
        <taxon>Ecdysozoa</taxon>
        <taxon>Nematoda</taxon>
        <taxon>Chromadorea</taxon>
        <taxon>Rhabditida</taxon>
        <taxon>Rhabditina</taxon>
        <taxon>Diplogasteromorpha</taxon>
        <taxon>Diplogasteroidea</taxon>
        <taxon>Neodiplogasteridae</taxon>
        <taxon>Pristionchus</taxon>
    </lineage>
</organism>
<comment type="caution">
    <text evidence="7">The sequence shown here is derived from an EMBL/GenBank/DDBJ whole genome shotgun (WGS) entry which is preliminary data.</text>
</comment>
<reference evidence="7" key="1">
    <citation type="submission" date="2023-10" db="EMBL/GenBank/DDBJ databases">
        <title>Genome assembly of Pristionchus species.</title>
        <authorList>
            <person name="Yoshida K."/>
            <person name="Sommer R.J."/>
        </authorList>
    </citation>
    <scope>NUCLEOTIDE SEQUENCE</scope>
    <source>
        <strain evidence="7">RS5133</strain>
    </source>
</reference>
<evidence type="ECO:0000256" key="3">
    <source>
        <dbReference type="ARBA" id="ARBA00022989"/>
    </source>
</evidence>
<dbReference type="AlphaFoldDB" id="A0AAV5UZ15"/>
<evidence type="ECO:0000313" key="7">
    <source>
        <dbReference type="EMBL" id="GMT12018.1"/>
    </source>
</evidence>
<sequence length="111" mass="12025">LLPAIYPFLVIYATCSIIGIISNFAIAFATFRNENLRSSCNYLIALAAVCDALHPTGHLPFFINLSIGNDFYNNKNCKFPLAISIIGQNGGSIMVLSIGVDRLVACVFPIL</sequence>
<keyword evidence="4 5" id="KW-0472">Membrane</keyword>
<evidence type="ECO:0000256" key="2">
    <source>
        <dbReference type="ARBA" id="ARBA00022692"/>
    </source>
</evidence>
<dbReference type="PROSITE" id="PS50262">
    <property type="entry name" value="G_PROTEIN_RECEP_F1_2"/>
    <property type="match status" value="1"/>
</dbReference>
<dbReference type="GO" id="GO:0016020">
    <property type="term" value="C:membrane"/>
    <property type="evidence" value="ECO:0007669"/>
    <property type="project" value="UniProtKB-SubCell"/>
</dbReference>
<evidence type="ECO:0000259" key="6">
    <source>
        <dbReference type="PROSITE" id="PS50262"/>
    </source>
</evidence>
<gene>
    <name evidence="7" type="ORF">PFISCL1PPCAC_3315</name>
</gene>
<dbReference type="PANTHER" id="PTHR23360">
    <property type="entry name" value="G-PROTEIN COUPLED RECEPTORS FAMILY 1 PROFILE DOMAIN-CONTAINING PROTEIN-RELATED"/>
    <property type="match status" value="1"/>
</dbReference>
<accession>A0AAV5UZ15</accession>
<keyword evidence="3 5" id="KW-1133">Transmembrane helix</keyword>
<feature type="transmembrane region" description="Helical" evidence="5">
    <location>
        <begin position="6"/>
        <end position="29"/>
    </location>
</feature>
<dbReference type="InterPro" id="IPR047130">
    <property type="entry name" value="7TM_GPCR_Srsx_nematod"/>
</dbReference>
<dbReference type="SUPFAM" id="SSF81321">
    <property type="entry name" value="Family A G protein-coupled receptor-like"/>
    <property type="match status" value="1"/>
</dbReference>